<sequence length="77" mass="8887">MTSIERTAYPQFKRLTSARVLHVFFTPTVEERAWAQERTASPQALFAVVLVLKCFQKMARFPSRQEIPEVVAFIEEG</sequence>
<gene>
    <name evidence="2" type="ORF">FHR32_006277</name>
</gene>
<dbReference type="Pfam" id="PF13700">
    <property type="entry name" value="DUF4158"/>
    <property type="match status" value="1"/>
</dbReference>
<dbReference type="AlphaFoldDB" id="A0A7W7S2R4"/>
<protein>
    <recommendedName>
        <fullName evidence="1">DUF4158 domain-containing protein</fullName>
    </recommendedName>
</protein>
<dbReference type="Proteomes" id="UP000534286">
    <property type="component" value="Unassembled WGS sequence"/>
</dbReference>
<organism evidence="2 3">
    <name type="scientific">Streptosporangium album</name>
    <dbReference type="NCBI Taxonomy" id="47479"/>
    <lineage>
        <taxon>Bacteria</taxon>
        <taxon>Bacillati</taxon>
        <taxon>Actinomycetota</taxon>
        <taxon>Actinomycetes</taxon>
        <taxon>Streptosporangiales</taxon>
        <taxon>Streptosporangiaceae</taxon>
        <taxon>Streptosporangium</taxon>
    </lineage>
</organism>
<evidence type="ECO:0000259" key="1">
    <source>
        <dbReference type="Pfam" id="PF13700"/>
    </source>
</evidence>
<dbReference type="EMBL" id="JACHJU010000003">
    <property type="protein sequence ID" value="MBB4941891.1"/>
    <property type="molecule type" value="Genomic_DNA"/>
</dbReference>
<evidence type="ECO:0000313" key="3">
    <source>
        <dbReference type="Proteomes" id="UP000534286"/>
    </source>
</evidence>
<evidence type="ECO:0000313" key="2">
    <source>
        <dbReference type="EMBL" id="MBB4941891.1"/>
    </source>
</evidence>
<keyword evidence="3" id="KW-1185">Reference proteome</keyword>
<dbReference type="RefSeq" id="WP_312882771.1">
    <property type="nucleotide sequence ID" value="NZ_JACHJU010000003.1"/>
</dbReference>
<proteinExistence type="predicted"/>
<feature type="domain" description="DUF4158" evidence="1">
    <location>
        <begin position="1"/>
        <end position="75"/>
    </location>
</feature>
<reference evidence="2 3" key="1">
    <citation type="submission" date="2020-08" db="EMBL/GenBank/DDBJ databases">
        <title>Sequencing the genomes of 1000 actinobacteria strains.</title>
        <authorList>
            <person name="Klenk H.-P."/>
        </authorList>
    </citation>
    <scope>NUCLEOTIDE SEQUENCE [LARGE SCALE GENOMIC DNA]</scope>
    <source>
        <strain evidence="2 3">DSM 43023</strain>
    </source>
</reference>
<accession>A0A7W7S2R4</accession>
<name>A0A7W7S2R4_9ACTN</name>
<dbReference type="InterPro" id="IPR025296">
    <property type="entry name" value="DUF4158"/>
</dbReference>
<comment type="caution">
    <text evidence="2">The sequence shown here is derived from an EMBL/GenBank/DDBJ whole genome shotgun (WGS) entry which is preliminary data.</text>
</comment>